<evidence type="ECO:0000313" key="3">
    <source>
        <dbReference type="Proteomes" id="UP000824193"/>
    </source>
</evidence>
<protein>
    <submittedName>
        <fullName evidence="2">Uncharacterized protein</fullName>
    </submittedName>
</protein>
<dbReference type="Proteomes" id="UP000824193">
    <property type="component" value="Unassembled WGS sequence"/>
</dbReference>
<feature type="transmembrane region" description="Helical" evidence="1">
    <location>
        <begin position="284"/>
        <end position="302"/>
    </location>
</feature>
<keyword evidence="1" id="KW-1133">Transmembrane helix</keyword>
<feature type="transmembrane region" description="Helical" evidence="1">
    <location>
        <begin position="243"/>
        <end position="272"/>
    </location>
</feature>
<feature type="transmembrane region" description="Helical" evidence="1">
    <location>
        <begin position="83"/>
        <end position="104"/>
    </location>
</feature>
<feature type="transmembrane region" description="Helical" evidence="1">
    <location>
        <begin position="465"/>
        <end position="486"/>
    </location>
</feature>
<accession>A0A9D2AEF5</accession>
<reference evidence="2" key="2">
    <citation type="submission" date="2021-04" db="EMBL/GenBank/DDBJ databases">
        <authorList>
            <person name="Gilroy R."/>
        </authorList>
    </citation>
    <scope>NUCLEOTIDE SEQUENCE</scope>
    <source>
        <strain evidence="2">2239</strain>
    </source>
</reference>
<feature type="transmembrane region" description="Helical" evidence="1">
    <location>
        <begin position="57"/>
        <end position="76"/>
    </location>
</feature>
<gene>
    <name evidence="2" type="ORF">H9865_11340</name>
</gene>
<reference evidence="2" key="1">
    <citation type="journal article" date="2021" name="PeerJ">
        <title>Extensive microbial diversity within the chicken gut microbiome revealed by metagenomics and culture.</title>
        <authorList>
            <person name="Gilroy R."/>
            <person name="Ravi A."/>
            <person name="Getino M."/>
            <person name="Pursley I."/>
            <person name="Horton D.L."/>
            <person name="Alikhan N.F."/>
            <person name="Baker D."/>
            <person name="Gharbi K."/>
            <person name="Hall N."/>
            <person name="Watson M."/>
            <person name="Adriaenssens E.M."/>
            <person name="Foster-Nyarko E."/>
            <person name="Jarju S."/>
            <person name="Secka A."/>
            <person name="Antonio M."/>
            <person name="Oren A."/>
            <person name="Chaudhuri R.R."/>
            <person name="La Ragione R."/>
            <person name="Hildebrand F."/>
            <person name="Pallen M.J."/>
        </authorList>
    </citation>
    <scope>NUCLEOTIDE SEQUENCE</scope>
    <source>
        <strain evidence="2">2239</strain>
    </source>
</reference>
<feature type="transmembrane region" description="Helical" evidence="1">
    <location>
        <begin position="383"/>
        <end position="407"/>
    </location>
</feature>
<evidence type="ECO:0000313" key="2">
    <source>
        <dbReference type="EMBL" id="HIX06669.1"/>
    </source>
</evidence>
<proteinExistence type="predicted"/>
<sequence>MHTILLALRAGAFFAWLGCWCVWLSCRAKLPAALTPLAAMCGASLVIYAAALLNVIWPVQLALYLAGPVLAVGCVIREKWKALRPFVCISVVLFLAAAGATLLLERGRIIDEHDSLAHWAIAAKTILNNGRLPNMGDLAVEYVDYPPAAALWIKLVCNLTGFSDGSMVFAQSLLFLAAMLAFAPLCKKRWYAGAAVLGYAVYMACASMAYRELRVDGVLTVLTVAAWAATAALRREPKRALAAVLPVLCFLAILKNSGMFFVVLCGIPLVVLLVRNGQKRSLKAAGFAALPLAAPALTWWLWQVHVKQVFVDGESSKHAASLTAYAERLGDKTPESIAEFWKEFAGFWMSALDPAVLRLYAFSAAFLLVCVLLAVLKAVRWRAAAGFAAAWAATTAVYVAALAGTYLFSMSAEEMVVLASIGRYADSYFECLPAAAIILVLVNLEPALEEPGRLHGLLPAGARQWQAFVLCAVLTVFSAGFAAAYGDASNLWRSARAVSADARQNYWLDLKAQYGLPDRASYLLYTNANQVDTWSERYVARYALNSSDILFVQGDELLTAAKALEYDFIVFCAPDEVSDAFLECLDLSPDTPYVELSPYRGKLLRMEWDESVAVKEFTQETWPSVWDKVRLADDET</sequence>
<evidence type="ECO:0000256" key="1">
    <source>
        <dbReference type="SAM" id="Phobius"/>
    </source>
</evidence>
<comment type="caution">
    <text evidence="2">The sequence shown here is derived from an EMBL/GenBank/DDBJ whole genome shotgun (WGS) entry which is preliminary data.</text>
</comment>
<dbReference type="AlphaFoldDB" id="A0A9D2AEF5"/>
<keyword evidence="1" id="KW-0472">Membrane</keyword>
<feature type="transmembrane region" description="Helical" evidence="1">
    <location>
        <begin position="357"/>
        <end position="376"/>
    </location>
</feature>
<feature type="transmembrane region" description="Helical" evidence="1">
    <location>
        <begin position="6"/>
        <end position="26"/>
    </location>
</feature>
<dbReference type="EMBL" id="DXFW01000039">
    <property type="protein sequence ID" value="HIX06669.1"/>
    <property type="molecule type" value="Genomic_DNA"/>
</dbReference>
<keyword evidence="1" id="KW-0812">Transmembrane</keyword>
<feature type="transmembrane region" description="Helical" evidence="1">
    <location>
        <begin position="190"/>
        <end position="210"/>
    </location>
</feature>
<organism evidence="2 3">
    <name type="scientific">Candidatus Allofournierella pullicola</name>
    <dbReference type="NCBI Taxonomy" id="2838596"/>
    <lineage>
        <taxon>Bacteria</taxon>
        <taxon>Bacillati</taxon>
        <taxon>Bacillota</taxon>
        <taxon>Clostridia</taxon>
        <taxon>Eubacteriales</taxon>
        <taxon>Oscillospiraceae</taxon>
        <taxon>Allofournierella</taxon>
    </lineage>
</organism>
<feature type="transmembrane region" description="Helical" evidence="1">
    <location>
        <begin position="33"/>
        <end position="51"/>
    </location>
</feature>
<name>A0A9D2AEF5_9FIRM</name>
<feature type="transmembrane region" description="Helical" evidence="1">
    <location>
        <begin position="165"/>
        <end position="183"/>
    </location>
</feature>